<dbReference type="OrthoDB" id="10543464at2759"/>
<reference evidence="2" key="1">
    <citation type="journal article" date="2020" name="Stud. Mycol.">
        <title>101 Dothideomycetes genomes: a test case for predicting lifestyles and emergence of pathogens.</title>
        <authorList>
            <person name="Haridas S."/>
            <person name="Albert R."/>
            <person name="Binder M."/>
            <person name="Bloem J."/>
            <person name="Labutti K."/>
            <person name="Salamov A."/>
            <person name="Andreopoulos B."/>
            <person name="Baker S."/>
            <person name="Barry K."/>
            <person name="Bills G."/>
            <person name="Bluhm B."/>
            <person name="Cannon C."/>
            <person name="Castanera R."/>
            <person name="Culley D."/>
            <person name="Daum C."/>
            <person name="Ezra D."/>
            <person name="Gonzalez J."/>
            <person name="Henrissat B."/>
            <person name="Kuo A."/>
            <person name="Liang C."/>
            <person name="Lipzen A."/>
            <person name="Lutzoni F."/>
            <person name="Magnuson J."/>
            <person name="Mondo S."/>
            <person name="Nolan M."/>
            <person name="Ohm R."/>
            <person name="Pangilinan J."/>
            <person name="Park H.-J."/>
            <person name="Ramirez L."/>
            <person name="Alfaro M."/>
            <person name="Sun H."/>
            <person name="Tritt A."/>
            <person name="Yoshinaga Y."/>
            <person name="Zwiers L.-H."/>
            <person name="Turgeon B."/>
            <person name="Goodwin S."/>
            <person name="Spatafora J."/>
            <person name="Crous P."/>
            <person name="Grigoriev I."/>
        </authorList>
    </citation>
    <scope>NUCLEOTIDE SEQUENCE</scope>
    <source>
        <strain evidence="2">CBS 183.55</strain>
    </source>
</reference>
<keyword evidence="1" id="KW-0472">Membrane</keyword>
<protein>
    <recommendedName>
        <fullName evidence="4">MARVEL domain-containing protein</fullName>
    </recommendedName>
</protein>
<feature type="transmembrane region" description="Helical" evidence="1">
    <location>
        <begin position="20"/>
        <end position="38"/>
    </location>
</feature>
<name>A0A6A5S3E7_9PLEO</name>
<dbReference type="GeneID" id="54348268"/>
<keyword evidence="1" id="KW-0812">Transmembrane</keyword>
<dbReference type="Proteomes" id="UP000800082">
    <property type="component" value="Unassembled WGS sequence"/>
</dbReference>
<evidence type="ECO:0000313" key="3">
    <source>
        <dbReference type="Proteomes" id="UP000800082"/>
    </source>
</evidence>
<proteinExistence type="predicted"/>
<feature type="transmembrane region" description="Helical" evidence="1">
    <location>
        <begin position="176"/>
        <end position="198"/>
    </location>
</feature>
<keyword evidence="1" id="KW-1133">Transmembrane helix</keyword>
<feature type="transmembrane region" description="Helical" evidence="1">
    <location>
        <begin position="58"/>
        <end position="80"/>
    </location>
</feature>
<dbReference type="RefSeq" id="XP_033454388.1">
    <property type="nucleotide sequence ID" value="XM_033590600.1"/>
</dbReference>
<evidence type="ECO:0000256" key="1">
    <source>
        <dbReference type="SAM" id="Phobius"/>
    </source>
</evidence>
<sequence length="235" mass="25176">MTSFLCVSAMVIAIRTSLNITVRLSQIAFACTILAVSLSLKHIDGDAEKFLNHPPTLLFVAAIGGLTTAGGQFGLALTWYTYLVKYGRVVDLLGIVLNLDAGSVSVCLVLGARSLVDWELLAVKVKWIKEDCPTQGRWGEMYNGLREAACGEGSKMSWLIGDKCENVGLRCRFSRIASILCFVVAALLLVTLAFGSFVKGRPGPPAVKASRATEDILRTACLTIGSESNAKTAML</sequence>
<accession>A0A6A5S3E7</accession>
<gene>
    <name evidence="2" type="ORF">M421DRAFT_415187</name>
</gene>
<dbReference type="EMBL" id="ML978956">
    <property type="protein sequence ID" value="KAF1934140.1"/>
    <property type="molecule type" value="Genomic_DNA"/>
</dbReference>
<dbReference type="AlphaFoldDB" id="A0A6A5S3E7"/>
<evidence type="ECO:0000313" key="2">
    <source>
        <dbReference type="EMBL" id="KAF1934140.1"/>
    </source>
</evidence>
<evidence type="ECO:0008006" key="4">
    <source>
        <dbReference type="Google" id="ProtNLM"/>
    </source>
</evidence>
<organism evidence="2 3">
    <name type="scientific">Didymella exigua CBS 183.55</name>
    <dbReference type="NCBI Taxonomy" id="1150837"/>
    <lineage>
        <taxon>Eukaryota</taxon>
        <taxon>Fungi</taxon>
        <taxon>Dikarya</taxon>
        <taxon>Ascomycota</taxon>
        <taxon>Pezizomycotina</taxon>
        <taxon>Dothideomycetes</taxon>
        <taxon>Pleosporomycetidae</taxon>
        <taxon>Pleosporales</taxon>
        <taxon>Pleosporineae</taxon>
        <taxon>Didymellaceae</taxon>
        <taxon>Didymella</taxon>
    </lineage>
</organism>
<keyword evidence="3" id="KW-1185">Reference proteome</keyword>
<feature type="non-terminal residue" evidence="2">
    <location>
        <position position="235"/>
    </location>
</feature>